<dbReference type="PANTHER" id="PTHR36205:SF2">
    <property type="entry name" value="MAJOR FACILITATOR SUPERFAMILY TRANSPORTER"/>
    <property type="match status" value="1"/>
</dbReference>
<keyword evidence="4" id="KW-1185">Reference proteome</keyword>
<organism evidence="3 4">
    <name type="scientific">Sporothrix bragantina</name>
    <dbReference type="NCBI Taxonomy" id="671064"/>
    <lineage>
        <taxon>Eukaryota</taxon>
        <taxon>Fungi</taxon>
        <taxon>Dikarya</taxon>
        <taxon>Ascomycota</taxon>
        <taxon>Pezizomycotina</taxon>
        <taxon>Sordariomycetes</taxon>
        <taxon>Sordariomycetidae</taxon>
        <taxon>Ophiostomatales</taxon>
        <taxon>Ophiostomataceae</taxon>
        <taxon>Sporothrix</taxon>
    </lineage>
</organism>
<protein>
    <recommendedName>
        <fullName evidence="5">Major facilitator superfamily transporter</fullName>
    </recommendedName>
</protein>
<accession>A0ABP0C1L0</accession>
<dbReference type="Proteomes" id="UP001642406">
    <property type="component" value="Unassembled WGS sequence"/>
</dbReference>
<sequence>MAALSFASLGPPMAKVGGSRPWGVFARPRRTLYLLLLLTLVYCFVASWSNTRHIASALRKADIIKDDRGIGVVLRLGGVEIQVPAEDSFDESELPFDDVNATSRKSDDEIRHEFEKEYIEAGRKPGAGKLYGGTLANLGPVDSKKSTTAVKLKEWKTAPSFSTERPFKVHPYPSYNSWSWRRSGKARHVPCKDPLDRPVEDVSAFVGLPRGFPKPSLGSYKLFDIDQDLCYERDTRLGIYALPDGTRDEIDWGDVQLNCVDLNQARFDIVGPPNNLVTTVYGPLSEEDGGSQKHHLQQSLPHPRRAEAAEDNKVPRQEDSGKISESRTAILLRSYTGKKYTENDRYIIRALVSELNLQTGGEYQVFLLVHVKDSDVNLWDNSTYEKYLQQSVPKEFIGMTLLWNDDFVQDTYPRLERSHEANVHNAQWLSVQKFMQEFREFSQVWNWEMDARITGHAYDMLEKLSRFAKKQPRRGLWERNERYYIPDFHGDYDTTFRQSVDAMSKKNAVWGPPEDTPFIHPIGPRPPTPSPSDDKNYKWGVGEEADLITLSPLFDPRDSGWVLGDQVWSYNDDNHTSESLPRRGAIVTQCRLSRRLLDIMHVENLRGNHVGSEMAPGTVALLHGLKAVYAPMPIFMDRPWEPERLARWFNNGPRGGSSGGPDSAMGWGREGRFRGTTWYYRADPPQRLYSNWVGYEDNGIGGLEWEMAHGRPCLPAMFLHPVKDVVPTSPGYGSESRLPY</sequence>
<dbReference type="PANTHER" id="PTHR36205">
    <property type="entry name" value="CHROMOSOME 19, WHOLE GENOME SHOTGUN SEQUENCE"/>
    <property type="match status" value="1"/>
</dbReference>
<dbReference type="EMBL" id="CAWUHC010000056">
    <property type="protein sequence ID" value="CAK7225894.1"/>
    <property type="molecule type" value="Genomic_DNA"/>
</dbReference>
<feature type="region of interest" description="Disordered" evidence="1">
    <location>
        <begin position="281"/>
        <end position="322"/>
    </location>
</feature>
<dbReference type="InterPro" id="IPR021822">
    <property type="entry name" value="DUF3405"/>
</dbReference>
<keyword evidence="2" id="KW-0472">Membrane</keyword>
<feature type="transmembrane region" description="Helical" evidence="2">
    <location>
        <begin position="30"/>
        <end position="50"/>
    </location>
</feature>
<evidence type="ECO:0000313" key="4">
    <source>
        <dbReference type="Proteomes" id="UP001642406"/>
    </source>
</evidence>
<proteinExistence type="predicted"/>
<evidence type="ECO:0000256" key="1">
    <source>
        <dbReference type="SAM" id="MobiDB-lite"/>
    </source>
</evidence>
<reference evidence="3 4" key="1">
    <citation type="submission" date="2024-01" db="EMBL/GenBank/DDBJ databases">
        <authorList>
            <person name="Allen C."/>
            <person name="Tagirdzhanova G."/>
        </authorList>
    </citation>
    <scope>NUCLEOTIDE SEQUENCE [LARGE SCALE GENOMIC DNA]</scope>
</reference>
<evidence type="ECO:0008006" key="5">
    <source>
        <dbReference type="Google" id="ProtNLM"/>
    </source>
</evidence>
<comment type="caution">
    <text evidence="3">The sequence shown here is derived from an EMBL/GenBank/DDBJ whole genome shotgun (WGS) entry which is preliminary data.</text>
</comment>
<gene>
    <name evidence="3" type="ORF">SBRCBS47491_006043</name>
</gene>
<dbReference type="Pfam" id="PF11885">
    <property type="entry name" value="DUF3405"/>
    <property type="match status" value="1"/>
</dbReference>
<name>A0ABP0C1L0_9PEZI</name>
<keyword evidence="2" id="KW-0812">Transmembrane</keyword>
<feature type="compositionally biased region" description="Basic and acidic residues" evidence="1">
    <location>
        <begin position="304"/>
        <end position="322"/>
    </location>
</feature>
<keyword evidence="2" id="KW-1133">Transmembrane helix</keyword>
<evidence type="ECO:0000313" key="3">
    <source>
        <dbReference type="EMBL" id="CAK7225894.1"/>
    </source>
</evidence>
<evidence type="ECO:0000256" key="2">
    <source>
        <dbReference type="SAM" id="Phobius"/>
    </source>
</evidence>